<dbReference type="Proteomes" id="UP001066276">
    <property type="component" value="Chromosome 12"/>
</dbReference>
<name>A0AAV7KV48_PLEWA</name>
<dbReference type="EMBL" id="JANPWB010000016">
    <property type="protein sequence ID" value="KAJ1082404.1"/>
    <property type="molecule type" value="Genomic_DNA"/>
</dbReference>
<evidence type="ECO:0000313" key="2">
    <source>
        <dbReference type="Proteomes" id="UP001066276"/>
    </source>
</evidence>
<sequence length="66" mass="7357">MEVRRGSEISKVNQKEIQGLCENLGKQFTDLASRTAILEEMVGDLNVAEEANTEEIQQLKFMKSGA</sequence>
<accession>A0AAV7KV48</accession>
<protein>
    <submittedName>
        <fullName evidence="1">Uncharacterized protein</fullName>
    </submittedName>
</protein>
<dbReference type="AlphaFoldDB" id="A0AAV7KV48"/>
<comment type="caution">
    <text evidence="1">The sequence shown here is derived from an EMBL/GenBank/DDBJ whole genome shotgun (WGS) entry which is preliminary data.</text>
</comment>
<organism evidence="1 2">
    <name type="scientific">Pleurodeles waltl</name>
    <name type="common">Iberian ribbed newt</name>
    <dbReference type="NCBI Taxonomy" id="8319"/>
    <lineage>
        <taxon>Eukaryota</taxon>
        <taxon>Metazoa</taxon>
        <taxon>Chordata</taxon>
        <taxon>Craniata</taxon>
        <taxon>Vertebrata</taxon>
        <taxon>Euteleostomi</taxon>
        <taxon>Amphibia</taxon>
        <taxon>Batrachia</taxon>
        <taxon>Caudata</taxon>
        <taxon>Salamandroidea</taxon>
        <taxon>Salamandridae</taxon>
        <taxon>Pleurodelinae</taxon>
        <taxon>Pleurodeles</taxon>
    </lineage>
</organism>
<reference evidence="1" key="1">
    <citation type="journal article" date="2022" name="bioRxiv">
        <title>Sequencing and chromosome-scale assembly of the giantPleurodeles waltlgenome.</title>
        <authorList>
            <person name="Brown T."/>
            <person name="Elewa A."/>
            <person name="Iarovenko S."/>
            <person name="Subramanian E."/>
            <person name="Araus A.J."/>
            <person name="Petzold A."/>
            <person name="Susuki M."/>
            <person name="Suzuki K.-i.T."/>
            <person name="Hayashi T."/>
            <person name="Toyoda A."/>
            <person name="Oliveira C."/>
            <person name="Osipova E."/>
            <person name="Leigh N.D."/>
            <person name="Simon A."/>
            <person name="Yun M.H."/>
        </authorList>
    </citation>
    <scope>NUCLEOTIDE SEQUENCE</scope>
    <source>
        <strain evidence="1">20211129_DDA</strain>
        <tissue evidence="1">Liver</tissue>
    </source>
</reference>
<proteinExistence type="predicted"/>
<gene>
    <name evidence="1" type="ORF">NDU88_002572</name>
</gene>
<keyword evidence="2" id="KW-1185">Reference proteome</keyword>
<evidence type="ECO:0000313" key="1">
    <source>
        <dbReference type="EMBL" id="KAJ1082404.1"/>
    </source>
</evidence>